<evidence type="ECO:0000313" key="8">
    <source>
        <dbReference type="EMBL" id="CAI0646739.1"/>
    </source>
</evidence>
<evidence type="ECO:0000259" key="7">
    <source>
        <dbReference type="PROSITE" id="PS50048"/>
    </source>
</evidence>
<feature type="domain" description="Zn(2)-C6 fungal-type" evidence="7">
    <location>
        <begin position="29"/>
        <end position="57"/>
    </location>
</feature>
<dbReference type="PROSITE" id="PS50048">
    <property type="entry name" value="ZN2_CY6_FUNGAL_2"/>
    <property type="match status" value="1"/>
</dbReference>
<comment type="caution">
    <text evidence="8">The sequence shown here is derived from an EMBL/GenBank/DDBJ whole genome shotgun (WGS) entry which is preliminary data.</text>
</comment>
<keyword evidence="2" id="KW-0862">Zinc</keyword>
<dbReference type="InterPro" id="IPR052360">
    <property type="entry name" value="Transcr_Regulatory_Proteins"/>
</dbReference>
<dbReference type="Gene3D" id="4.10.240.10">
    <property type="entry name" value="Zn(2)-C6 fungal-type DNA-binding domain"/>
    <property type="match status" value="1"/>
</dbReference>
<organism evidence="8 9">
    <name type="scientific">Colletotrichum noveboracense</name>
    <dbReference type="NCBI Taxonomy" id="2664923"/>
    <lineage>
        <taxon>Eukaryota</taxon>
        <taxon>Fungi</taxon>
        <taxon>Dikarya</taxon>
        <taxon>Ascomycota</taxon>
        <taxon>Pezizomycotina</taxon>
        <taxon>Sordariomycetes</taxon>
        <taxon>Hypocreomycetidae</taxon>
        <taxon>Glomerellales</taxon>
        <taxon>Glomerellaceae</taxon>
        <taxon>Colletotrichum</taxon>
        <taxon>Colletotrichum gloeosporioides species complex</taxon>
    </lineage>
</organism>
<dbReference type="CDD" id="cd00067">
    <property type="entry name" value="GAL4"/>
    <property type="match status" value="1"/>
</dbReference>
<evidence type="ECO:0000256" key="5">
    <source>
        <dbReference type="ARBA" id="ARBA00023163"/>
    </source>
</evidence>
<dbReference type="GO" id="GO:0000981">
    <property type="term" value="F:DNA-binding transcription factor activity, RNA polymerase II-specific"/>
    <property type="evidence" value="ECO:0007669"/>
    <property type="project" value="InterPro"/>
</dbReference>
<dbReference type="Pfam" id="PF00172">
    <property type="entry name" value="Zn_clus"/>
    <property type="match status" value="1"/>
</dbReference>
<name>A0A9W4WC16_9PEZI</name>
<keyword evidence="1" id="KW-0479">Metal-binding</keyword>
<protein>
    <recommendedName>
        <fullName evidence="7">Zn(2)-C6 fungal-type domain-containing protein</fullName>
    </recommendedName>
</protein>
<keyword evidence="5" id="KW-0804">Transcription</keyword>
<evidence type="ECO:0000256" key="3">
    <source>
        <dbReference type="ARBA" id="ARBA00023015"/>
    </source>
</evidence>
<dbReference type="PROSITE" id="PS00463">
    <property type="entry name" value="ZN2_CY6_FUNGAL_1"/>
    <property type="match status" value="1"/>
</dbReference>
<proteinExistence type="predicted"/>
<sequence length="442" mass="48956">MPQPPGARMIGGPVSRKRTIQSRNKVKTGCATCKTRKIKCDEEKPSCHRCTSTGRTCDGYESPFRLVLTHHASHSAGAKLGTTRIQHIRPSTAAIEISPEDVSLLGRYFSTKTIFDVDLACDLEARQILQASLTDPSVRLAVSSLKILRKHLETCEDFTFSSLRQKSGRDYDHGVQQYCMALGGLASKLSSPGSDEIRSALLCCQIFLSIEQVRGNYSAVAQHLIQGLSIMHEYRARPLLIGRDKLIPASHSKIPLLDVFVLKLFIAPCKFADSPASTHIEETATGACPVLSHQQSGKSESVPARPIAPDMRTLLTRIASRTLEFLDKVSNVESTAMALFLVSEKASLLDSLDSWYSMFERVHSDAKARQRESLSVSFLRLFYRTLHIVLLGAISCDLEYDEKRLAEIEQLRLVANNVEEGLKAYRGYRGADSKERVSNPAC</sequence>
<evidence type="ECO:0000256" key="2">
    <source>
        <dbReference type="ARBA" id="ARBA00022833"/>
    </source>
</evidence>
<dbReference type="InterPro" id="IPR001138">
    <property type="entry name" value="Zn2Cys6_DnaBD"/>
</dbReference>
<dbReference type="GO" id="GO:0003677">
    <property type="term" value="F:DNA binding"/>
    <property type="evidence" value="ECO:0007669"/>
    <property type="project" value="UniProtKB-KW"/>
</dbReference>
<dbReference type="InterPro" id="IPR036864">
    <property type="entry name" value="Zn2-C6_fun-type_DNA-bd_sf"/>
</dbReference>
<dbReference type="GO" id="GO:0008270">
    <property type="term" value="F:zinc ion binding"/>
    <property type="evidence" value="ECO:0007669"/>
    <property type="project" value="InterPro"/>
</dbReference>
<keyword evidence="4" id="KW-0238">DNA-binding</keyword>
<dbReference type="PANTHER" id="PTHR36206">
    <property type="entry name" value="ASPERCRYPTIN BIOSYNTHESIS CLUSTER-SPECIFIC TRANSCRIPTION REGULATOR ATNN-RELATED"/>
    <property type="match status" value="1"/>
</dbReference>
<accession>A0A9W4WC16</accession>
<evidence type="ECO:0000256" key="1">
    <source>
        <dbReference type="ARBA" id="ARBA00022723"/>
    </source>
</evidence>
<evidence type="ECO:0000256" key="4">
    <source>
        <dbReference type="ARBA" id="ARBA00023125"/>
    </source>
</evidence>
<dbReference type="PANTHER" id="PTHR36206:SF4">
    <property type="entry name" value="HYPOTHETICAL CONSERVED PROTEIN (EUROFUNG)-RELATED"/>
    <property type="match status" value="1"/>
</dbReference>
<gene>
    <name evidence="8" type="ORF">CGXH109_LOCUS58119</name>
</gene>
<dbReference type="SUPFAM" id="SSF57701">
    <property type="entry name" value="Zn2/Cys6 DNA-binding domain"/>
    <property type="match status" value="1"/>
</dbReference>
<reference evidence="8" key="1">
    <citation type="submission" date="2022-08" db="EMBL/GenBank/DDBJ databases">
        <authorList>
            <person name="Giroux E."/>
            <person name="Giroux E."/>
        </authorList>
    </citation>
    <scope>NUCLEOTIDE SEQUENCE</scope>
    <source>
        <strain evidence="8">H1091258</strain>
    </source>
</reference>
<dbReference type="EMBL" id="CAMGZC010000359">
    <property type="protein sequence ID" value="CAI0646739.1"/>
    <property type="molecule type" value="Genomic_DNA"/>
</dbReference>
<keyword evidence="9" id="KW-1185">Reference proteome</keyword>
<evidence type="ECO:0000313" key="9">
    <source>
        <dbReference type="Proteomes" id="UP001152533"/>
    </source>
</evidence>
<evidence type="ECO:0000256" key="6">
    <source>
        <dbReference type="ARBA" id="ARBA00023242"/>
    </source>
</evidence>
<dbReference type="AlphaFoldDB" id="A0A9W4WC16"/>
<dbReference type="Proteomes" id="UP001152533">
    <property type="component" value="Unassembled WGS sequence"/>
</dbReference>
<dbReference type="SMART" id="SM00066">
    <property type="entry name" value="GAL4"/>
    <property type="match status" value="1"/>
</dbReference>
<keyword evidence="6" id="KW-0539">Nucleus</keyword>
<keyword evidence="3" id="KW-0805">Transcription regulation</keyword>